<protein>
    <submittedName>
        <fullName evidence="4">Transcriptional activator FtrA</fullName>
    </submittedName>
</protein>
<keyword evidence="1" id="KW-0805">Transcription regulation</keyword>
<dbReference type="Proteomes" id="UP000432350">
    <property type="component" value="Unassembled WGS sequence"/>
</dbReference>
<organism evidence="4 6">
    <name type="scientific">Sphingobacterium multivorum</name>
    <dbReference type="NCBI Taxonomy" id="28454"/>
    <lineage>
        <taxon>Bacteria</taxon>
        <taxon>Pseudomonadati</taxon>
        <taxon>Bacteroidota</taxon>
        <taxon>Sphingobacteriia</taxon>
        <taxon>Sphingobacteriales</taxon>
        <taxon>Sphingobacteriaceae</taxon>
        <taxon>Sphingobacterium</taxon>
    </lineage>
</organism>
<dbReference type="GO" id="GO:0043565">
    <property type="term" value="F:sequence-specific DNA binding"/>
    <property type="evidence" value="ECO:0007669"/>
    <property type="project" value="InterPro"/>
</dbReference>
<gene>
    <name evidence="4" type="ORF">NCTC11343_05337</name>
    <name evidence="5" type="ORF">SPHINGO8BC_80037</name>
</gene>
<evidence type="ECO:0000256" key="1">
    <source>
        <dbReference type="ARBA" id="ARBA00023015"/>
    </source>
</evidence>
<evidence type="ECO:0000256" key="2">
    <source>
        <dbReference type="ARBA" id="ARBA00023163"/>
    </source>
</evidence>
<name>A0A2X2JL36_SPHMU</name>
<dbReference type="EMBL" id="CABWMV010000027">
    <property type="protein sequence ID" value="VXD07104.1"/>
    <property type="molecule type" value="Genomic_DNA"/>
</dbReference>
<dbReference type="Gene3D" id="1.10.10.60">
    <property type="entry name" value="Homeodomain-like"/>
    <property type="match status" value="1"/>
</dbReference>
<feature type="domain" description="HTH araC/xylS-type" evidence="3">
    <location>
        <begin position="200"/>
        <end position="283"/>
    </location>
</feature>
<keyword evidence="2" id="KW-0804">Transcription</keyword>
<accession>A0A2X2JL36</accession>
<evidence type="ECO:0000313" key="5">
    <source>
        <dbReference type="EMBL" id="VXD07104.1"/>
    </source>
</evidence>
<dbReference type="AlphaFoldDB" id="A0A2X2JL36"/>
<dbReference type="PROSITE" id="PS01124">
    <property type="entry name" value="HTH_ARAC_FAMILY_2"/>
    <property type="match status" value="1"/>
</dbReference>
<dbReference type="InterPro" id="IPR009057">
    <property type="entry name" value="Homeodomain-like_sf"/>
</dbReference>
<evidence type="ECO:0000313" key="4">
    <source>
        <dbReference type="EMBL" id="SPZ94494.1"/>
    </source>
</evidence>
<dbReference type="Proteomes" id="UP000251241">
    <property type="component" value="Unassembled WGS sequence"/>
</dbReference>
<dbReference type="GeneID" id="97180145"/>
<reference evidence="4 6" key="1">
    <citation type="submission" date="2018-06" db="EMBL/GenBank/DDBJ databases">
        <authorList>
            <consortium name="Pathogen Informatics"/>
            <person name="Doyle S."/>
        </authorList>
    </citation>
    <scope>NUCLEOTIDE SEQUENCE [LARGE SCALE GENOMIC DNA]</scope>
    <source>
        <strain evidence="4 6">NCTC11343</strain>
    </source>
</reference>
<dbReference type="Pfam" id="PF12833">
    <property type="entry name" value="HTH_18"/>
    <property type="match status" value="1"/>
</dbReference>
<evidence type="ECO:0000259" key="3">
    <source>
        <dbReference type="PROSITE" id="PS01124"/>
    </source>
</evidence>
<dbReference type="GO" id="GO:0003700">
    <property type="term" value="F:DNA-binding transcription factor activity"/>
    <property type="evidence" value="ECO:0007669"/>
    <property type="project" value="InterPro"/>
</dbReference>
<sequence>MINTGNNNEFQNAFSASFSYYFDNFRNEEQFFDSAKRWIDDKYFLIVFGCSTKDHRGQHILLFFSSQYFPVQELRGYFKEGAYFAFRSDLFTGYSLRNKLKEFGFLEYSIQESMILSNNDYRLIKNIFELIDLETKMPMSETQSKILISYLDLLLQHMQRFYQQLMEDKLNEFSALQKDFMSELHTLFDNKRKCLFLLPSLTLLSKKLNCTTRFLNDVSLKTSKNTAQYHIDNFIVKIAKELLAETDLSVAEIAKKMQFDQPQSLTRLFKKKTRISPLDYRISII</sequence>
<reference evidence="5 7" key="2">
    <citation type="submission" date="2019-10" db="EMBL/GenBank/DDBJ databases">
        <authorList>
            <person name="Karimi E."/>
        </authorList>
    </citation>
    <scope>NUCLEOTIDE SEQUENCE [LARGE SCALE GENOMIC DNA]</scope>
    <source>
        <strain evidence="5 7">Sphingobacterium sp. 8BC</strain>
    </source>
</reference>
<dbReference type="InterPro" id="IPR018060">
    <property type="entry name" value="HTH_AraC"/>
</dbReference>
<evidence type="ECO:0000313" key="7">
    <source>
        <dbReference type="Proteomes" id="UP000432350"/>
    </source>
</evidence>
<evidence type="ECO:0000313" key="6">
    <source>
        <dbReference type="Proteomes" id="UP000251241"/>
    </source>
</evidence>
<accession>A0A654DNZ9</accession>
<dbReference type="RefSeq" id="WP_070565720.1">
    <property type="nucleotide sequence ID" value="NZ_CP069793.1"/>
</dbReference>
<dbReference type="SUPFAM" id="SSF46689">
    <property type="entry name" value="Homeodomain-like"/>
    <property type="match status" value="1"/>
</dbReference>
<proteinExistence type="predicted"/>
<dbReference type="SMART" id="SM00342">
    <property type="entry name" value="HTH_ARAC"/>
    <property type="match status" value="1"/>
</dbReference>
<dbReference type="EMBL" id="UAUU01000011">
    <property type="protein sequence ID" value="SPZ94494.1"/>
    <property type="molecule type" value="Genomic_DNA"/>
</dbReference>